<sequence>MSKKEWNYLSAKEDYKRIQSNKFFRKCTNCKFGTVYAHCIVKENTAFDKGQLRAKFCKYYTKEGVTNE</sequence>
<comment type="caution">
    <text evidence="1">The sequence shown here is derived from an EMBL/GenBank/DDBJ whole genome shotgun (WGS) entry which is preliminary data.</text>
</comment>
<dbReference type="EMBL" id="JADIMX010000065">
    <property type="protein sequence ID" value="MBO8434355.1"/>
    <property type="molecule type" value="Genomic_DNA"/>
</dbReference>
<gene>
    <name evidence="1" type="ORF">IAC55_03415</name>
</gene>
<evidence type="ECO:0000313" key="1">
    <source>
        <dbReference type="EMBL" id="MBO8434355.1"/>
    </source>
</evidence>
<evidence type="ECO:0000313" key="2">
    <source>
        <dbReference type="Proteomes" id="UP000823611"/>
    </source>
</evidence>
<accession>A0A9D9DWQ0</accession>
<name>A0A9D9DWQ0_9FIRM</name>
<dbReference type="Proteomes" id="UP000823611">
    <property type="component" value="Unassembled WGS sequence"/>
</dbReference>
<organism evidence="1 2">
    <name type="scientific">Candidatus Fimicola merdigallinarum</name>
    <dbReference type="NCBI Taxonomy" id="2840819"/>
    <lineage>
        <taxon>Bacteria</taxon>
        <taxon>Bacillati</taxon>
        <taxon>Bacillota</taxon>
        <taxon>Clostridia</taxon>
        <taxon>Lachnospirales</taxon>
        <taxon>Lachnospiraceae</taxon>
        <taxon>Lachnospiraceae incertae sedis</taxon>
        <taxon>Candidatus Fimicola</taxon>
    </lineage>
</organism>
<protein>
    <submittedName>
        <fullName evidence="1">Uncharacterized protein</fullName>
    </submittedName>
</protein>
<proteinExistence type="predicted"/>
<reference evidence="1" key="1">
    <citation type="submission" date="2020-10" db="EMBL/GenBank/DDBJ databases">
        <authorList>
            <person name="Gilroy R."/>
        </authorList>
    </citation>
    <scope>NUCLEOTIDE SEQUENCE</scope>
    <source>
        <strain evidence="1">F6-4510</strain>
    </source>
</reference>
<reference evidence="1" key="2">
    <citation type="journal article" date="2021" name="PeerJ">
        <title>Extensive microbial diversity within the chicken gut microbiome revealed by metagenomics and culture.</title>
        <authorList>
            <person name="Gilroy R."/>
            <person name="Ravi A."/>
            <person name="Getino M."/>
            <person name="Pursley I."/>
            <person name="Horton D.L."/>
            <person name="Alikhan N.F."/>
            <person name="Baker D."/>
            <person name="Gharbi K."/>
            <person name="Hall N."/>
            <person name="Watson M."/>
            <person name="Adriaenssens E.M."/>
            <person name="Foster-Nyarko E."/>
            <person name="Jarju S."/>
            <person name="Secka A."/>
            <person name="Antonio M."/>
            <person name="Oren A."/>
            <person name="Chaudhuri R.R."/>
            <person name="La Ragione R."/>
            <person name="Hildebrand F."/>
            <person name="Pallen M.J."/>
        </authorList>
    </citation>
    <scope>NUCLEOTIDE SEQUENCE</scope>
    <source>
        <strain evidence="1">F6-4510</strain>
    </source>
</reference>
<dbReference type="AlphaFoldDB" id="A0A9D9DWQ0"/>